<dbReference type="AlphaFoldDB" id="A0A1I4SIB0"/>
<name>A0A1I4SIB0_ECTMO</name>
<accession>A0A1I4SIB0</accession>
<feature type="transmembrane region" description="Helical" evidence="1">
    <location>
        <begin position="12"/>
        <end position="37"/>
    </location>
</feature>
<proteinExistence type="predicted"/>
<keyword evidence="4" id="KW-1185">Reference proteome</keyword>
<protein>
    <submittedName>
        <fullName evidence="3">PilX N-terminal</fullName>
    </submittedName>
</protein>
<dbReference type="Pfam" id="PF14341">
    <property type="entry name" value="PilX_N"/>
    <property type="match status" value="1"/>
</dbReference>
<evidence type="ECO:0000256" key="1">
    <source>
        <dbReference type="SAM" id="Phobius"/>
    </source>
</evidence>
<evidence type="ECO:0000313" key="3">
    <source>
        <dbReference type="EMBL" id="SFM64144.1"/>
    </source>
</evidence>
<dbReference type="RefSeq" id="WP_177217657.1">
    <property type="nucleotide sequence ID" value="NZ_FOUO01000017.1"/>
</dbReference>
<dbReference type="EMBL" id="FOUO01000017">
    <property type="protein sequence ID" value="SFM64144.1"/>
    <property type="molecule type" value="Genomic_DNA"/>
</dbReference>
<dbReference type="Proteomes" id="UP000199556">
    <property type="component" value="Unassembled WGS sequence"/>
</dbReference>
<evidence type="ECO:0000259" key="2">
    <source>
        <dbReference type="Pfam" id="PF14341"/>
    </source>
</evidence>
<feature type="domain" description="Type 4 fimbrial biogenesis protein PilX N-terminal" evidence="2">
    <location>
        <begin position="11"/>
        <end position="60"/>
    </location>
</feature>
<keyword evidence="1" id="KW-0812">Transmembrane</keyword>
<sequence>MSIHNPERQTGAVLVVSLVILTLTTLLGVAGMNAAVIQERIAGNQKQATEAFLAAESGLAQVLAVMRHEDFDAWGDREATLQAVGAGPHAVDGDRPGQWRLESVDYHHGRATVRITGTLPGGARRSLEAELDGGPGGPVPESAYTCYGAHCETRTGSNSGSAIYFDGRNWNLPERDGCTGAGCNGTLAGEGDRAGIYLVGNADADAVGTGNQAGNNRPGQIQGDPPLRQTDAAATEGGVTATQWGAYADALAARPDTRSHTLESGERVDLSSALGSRDAPAVVEVKGEGEVRLGGNTHAAGVLILSGDIALGPANGTFTFEGLILLRDGARITSGTGTANFFGSVISLEGKPGWVDADLGGNFTLKYSTQALEQLQRHGLWGHTRPPRVVAWREILGTF</sequence>
<keyword evidence="1" id="KW-1133">Transmembrane helix</keyword>
<keyword evidence="1" id="KW-0472">Membrane</keyword>
<gene>
    <name evidence="3" type="ORF">SAMN05421721_11719</name>
</gene>
<evidence type="ECO:0000313" key="4">
    <source>
        <dbReference type="Proteomes" id="UP000199556"/>
    </source>
</evidence>
<dbReference type="InterPro" id="IPR025746">
    <property type="entry name" value="PilX_N_dom"/>
</dbReference>
<organism evidence="3 4">
    <name type="scientific">Ectothiorhodospira mobilis</name>
    <dbReference type="NCBI Taxonomy" id="195064"/>
    <lineage>
        <taxon>Bacteria</taxon>
        <taxon>Pseudomonadati</taxon>
        <taxon>Pseudomonadota</taxon>
        <taxon>Gammaproteobacteria</taxon>
        <taxon>Chromatiales</taxon>
        <taxon>Ectothiorhodospiraceae</taxon>
        <taxon>Ectothiorhodospira</taxon>
    </lineage>
</organism>
<dbReference type="STRING" id="195064.SAMN05421721_11719"/>
<reference evidence="3 4" key="1">
    <citation type="submission" date="2016-10" db="EMBL/GenBank/DDBJ databases">
        <authorList>
            <person name="de Groot N.N."/>
        </authorList>
    </citation>
    <scope>NUCLEOTIDE SEQUENCE [LARGE SCALE GENOMIC DNA]</scope>
    <source>
        <strain evidence="3 4">DSM 4180</strain>
    </source>
</reference>